<accession>A0A4D9ER83</accession>
<organism evidence="1 2">
    <name type="scientific">Platysternon megacephalum</name>
    <name type="common">big-headed turtle</name>
    <dbReference type="NCBI Taxonomy" id="55544"/>
    <lineage>
        <taxon>Eukaryota</taxon>
        <taxon>Metazoa</taxon>
        <taxon>Chordata</taxon>
        <taxon>Craniata</taxon>
        <taxon>Vertebrata</taxon>
        <taxon>Euteleostomi</taxon>
        <taxon>Archelosauria</taxon>
        <taxon>Testudinata</taxon>
        <taxon>Testudines</taxon>
        <taxon>Cryptodira</taxon>
        <taxon>Durocryptodira</taxon>
        <taxon>Testudinoidea</taxon>
        <taxon>Platysternidae</taxon>
        <taxon>Platysternon</taxon>
    </lineage>
</organism>
<sequence>MDSPCYVKKGWQMENKRWITGQSRRHSSFAVPTGDPPGGPTMELRGWQDGEIKDAMKLCGPPPGVEQEKQPVSCLHGQLCGTKSVRAIEEEAPLQRGKPKLNIILMLQEKQEVKLTINSEEKLSSLVPLVKLSEKPKKLLSGSHWCKVRPASTLRIYKKGLGLQSRRISQRKVARQSYNKRQEFHPTGKLLGCYTNIKTFATAEGIGDNCTVCYDAKHCGAEVRQMFLAIQKAVISSWDRIAHGTVRCYAVWSSDGHGPPLNATALLWEPKPRCFLGESGSFWNVPLPKEQQTHESASSTLFQHGWTPCHSYAKSSYQPESAPCVILKLTTMTYMLHWDITESISWWEEEDD</sequence>
<name>A0A4D9ER83_9SAUR</name>
<dbReference type="AlphaFoldDB" id="A0A4D9ER83"/>
<dbReference type="EMBL" id="QXTE01000051">
    <property type="protein sequence ID" value="TFK09652.1"/>
    <property type="molecule type" value="Genomic_DNA"/>
</dbReference>
<comment type="caution">
    <text evidence="1">The sequence shown here is derived from an EMBL/GenBank/DDBJ whole genome shotgun (WGS) entry which is preliminary data.</text>
</comment>
<protein>
    <submittedName>
        <fullName evidence="1">Protein FAM92B</fullName>
    </submittedName>
</protein>
<evidence type="ECO:0000313" key="2">
    <source>
        <dbReference type="Proteomes" id="UP000297703"/>
    </source>
</evidence>
<gene>
    <name evidence="1" type="ORF">DR999_PMT07465</name>
</gene>
<reference evidence="1 2" key="1">
    <citation type="submission" date="2019-04" db="EMBL/GenBank/DDBJ databases">
        <title>Draft genome of the big-headed turtle Platysternon megacephalum.</title>
        <authorList>
            <person name="Gong S."/>
        </authorList>
    </citation>
    <scope>NUCLEOTIDE SEQUENCE [LARGE SCALE GENOMIC DNA]</scope>
    <source>
        <strain evidence="1">DO16091913</strain>
        <tissue evidence="1">Muscle</tissue>
    </source>
</reference>
<dbReference type="Proteomes" id="UP000297703">
    <property type="component" value="Unassembled WGS sequence"/>
</dbReference>
<keyword evidence="2" id="KW-1185">Reference proteome</keyword>
<reference evidence="1 2" key="2">
    <citation type="submission" date="2019-04" db="EMBL/GenBank/DDBJ databases">
        <title>The genome sequence of big-headed turtle.</title>
        <authorList>
            <person name="Gong S."/>
        </authorList>
    </citation>
    <scope>NUCLEOTIDE SEQUENCE [LARGE SCALE GENOMIC DNA]</scope>
    <source>
        <strain evidence="1">DO16091913</strain>
        <tissue evidence="1">Muscle</tissue>
    </source>
</reference>
<proteinExistence type="predicted"/>
<evidence type="ECO:0000313" key="1">
    <source>
        <dbReference type="EMBL" id="TFK09652.1"/>
    </source>
</evidence>